<dbReference type="AlphaFoldDB" id="A0A3G9K584"/>
<dbReference type="KEGG" id="mvz:myaer102_54200"/>
<evidence type="ECO:0000313" key="2">
    <source>
        <dbReference type="Proteomes" id="UP000278152"/>
    </source>
</evidence>
<dbReference type="EMBL" id="AP019314">
    <property type="protein sequence ID" value="BBH42754.1"/>
    <property type="molecule type" value="Genomic_DNA"/>
</dbReference>
<proteinExistence type="predicted"/>
<organism evidence="1 2">
    <name type="scientific">Microcystis viridis NIES-102</name>
    <dbReference type="NCBI Taxonomy" id="213615"/>
    <lineage>
        <taxon>Bacteria</taxon>
        <taxon>Bacillati</taxon>
        <taxon>Cyanobacteriota</taxon>
        <taxon>Cyanophyceae</taxon>
        <taxon>Oscillatoriophycideae</taxon>
        <taxon>Chroococcales</taxon>
        <taxon>Microcystaceae</taxon>
        <taxon>Microcystis</taxon>
    </lineage>
</organism>
<accession>A0A3G9K584</accession>
<evidence type="ECO:0000313" key="1">
    <source>
        <dbReference type="EMBL" id="BBH42754.1"/>
    </source>
</evidence>
<gene>
    <name evidence="1" type="ORF">myaer102_54200</name>
</gene>
<dbReference type="RefSeq" id="WP_125732569.1">
    <property type="nucleotide sequence ID" value="NZ_AP019314.1"/>
</dbReference>
<reference evidence="1 2" key="1">
    <citation type="submission" date="2018-11" db="EMBL/GenBank/DDBJ databases">
        <title>Complete genome sequence of Microcystis aeruginosa NIES-102.</title>
        <authorList>
            <person name="Yamaguchi H."/>
            <person name="Suzuki S."/>
            <person name="Kawachi M."/>
        </authorList>
    </citation>
    <scope>NUCLEOTIDE SEQUENCE [LARGE SCALE GENOMIC DNA]</scope>
    <source>
        <strain evidence="1 2">NIES-102</strain>
    </source>
</reference>
<protein>
    <submittedName>
        <fullName evidence="1">Type I restriction enzyme R protein N terminus</fullName>
    </submittedName>
</protein>
<dbReference type="Proteomes" id="UP000278152">
    <property type="component" value="Chromosome"/>
</dbReference>
<sequence>MVQILQAKEVTLRNLINHFQLEFIEDEHFFGEWQQDLEAISEQEKELLDKIKTGYFNLLNYPPFLETSVRMTVLDPLLFIGNFYLFPFHIKAEESVEIITEDQDLIIKGRLDTFILKGQLWVMIIESKRVIYSVEAGLPQLLAYLMANPHPNRPNYGMLTNGSEFLFVKLLWDGKPLYGTSRLFAMRNPGDLYEVLKILKHLCQPSEGVERTTKTQRTQRSIASMVS</sequence>
<name>A0A3G9K584_MICVR</name>